<dbReference type="AlphaFoldDB" id="A0A1W6ZKM5"/>
<gene>
    <name evidence="1" type="ORF">CAK95_00845</name>
</gene>
<keyword evidence="2" id="KW-1185">Reference proteome</keyword>
<dbReference type="STRING" id="1235591.CAK95_00845"/>
<protein>
    <submittedName>
        <fullName evidence="1">Uncharacterized protein</fullName>
    </submittedName>
</protein>
<name>A0A1W6ZKM5_9HYPH</name>
<organism evidence="1 2">
    <name type="scientific">Pseudorhodoplanes sinuspersici</name>
    <dbReference type="NCBI Taxonomy" id="1235591"/>
    <lineage>
        <taxon>Bacteria</taxon>
        <taxon>Pseudomonadati</taxon>
        <taxon>Pseudomonadota</taxon>
        <taxon>Alphaproteobacteria</taxon>
        <taxon>Hyphomicrobiales</taxon>
        <taxon>Pseudorhodoplanes</taxon>
    </lineage>
</organism>
<dbReference type="KEGG" id="psin:CAK95_00845"/>
<evidence type="ECO:0000313" key="2">
    <source>
        <dbReference type="Proteomes" id="UP000194137"/>
    </source>
</evidence>
<evidence type="ECO:0000313" key="1">
    <source>
        <dbReference type="EMBL" id="ARP97787.1"/>
    </source>
</evidence>
<sequence length="79" mass="8599">MPDLVVRMVKAITEAELSATNAYEADPIINKITAGRTKHAKASLDHEPAQLLAFVHIKFDYPVVPSSNFDAQLTPIPGL</sequence>
<dbReference type="Proteomes" id="UP000194137">
    <property type="component" value="Chromosome"/>
</dbReference>
<proteinExistence type="predicted"/>
<reference evidence="1 2" key="1">
    <citation type="submission" date="2017-05" db="EMBL/GenBank/DDBJ databases">
        <title>Full genome sequence of Pseudorhodoplanes sinuspersici.</title>
        <authorList>
            <person name="Dastgheib S.M.M."/>
            <person name="Shavandi M."/>
            <person name="Tirandaz H."/>
        </authorList>
    </citation>
    <scope>NUCLEOTIDE SEQUENCE [LARGE SCALE GENOMIC DNA]</scope>
    <source>
        <strain evidence="1 2">RIPI110</strain>
    </source>
</reference>
<dbReference type="EMBL" id="CP021112">
    <property type="protein sequence ID" value="ARP97787.1"/>
    <property type="molecule type" value="Genomic_DNA"/>
</dbReference>
<accession>A0A1W6ZKM5</accession>